<keyword evidence="2" id="KW-1003">Cell membrane</keyword>
<accession>A0A9X3EEA7</accession>
<reference evidence="12" key="1">
    <citation type="submission" date="2022-11" db="EMBL/GenBank/DDBJ databases">
        <title>Parathalassolutuus dongxingensis gen. nov., sp. nov., a novel member of family Oceanospirillaceae isolated from a coastal shrimp pond in Guangxi, China.</title>
        <authorList>
            <person name="Chen H."/>
        </authorList>
    </citation>
    <scope>NUCLEOTIDE SEQUENCE</scope>
    <source>
        <strain evidence="12">G-43</strain>
    </source>
</reference>
<evidence type="ECO:0000313" key="12">
    <source>
        <dbReference type="EMBL" id="MCY0965621.1"/>
    </source>
</evidence>
<keyword evidence="5" id="KW-0547">Nucleotide-binding</keyword>
<organism evidence="12 13">
    <name type="scientific">Parathalassolituus penaei</name>
    <dbReference type="NCBI Taxonomy" id="2997323"/>
    <lineage>
        <taxon>Bacteria</taxon>
        <taxon>Pseudomonadati</taxon>
        <taxon>Pseudomonadota</taxon>
        <taxon>Gammaproteobacteria</taxon>
        <taxon>Oceanospirillales</taxon>
        <taxon>Oceanospirillaceae</taxon>
        <taxon>Parathalassolituus</taxon>
    </lineage>
</organism>
<dbReference type="InterPro" id="IPR003593">
    <property type="entry name" value="AAA+_ATPase"/>
</dbReference>
<dbReference type="InterPro" id="IPR011868">
    <property type="entry name" value="ModC_ABC_ATP-bd"/>
</dbReference>
<keyword evidence="7" id="KW-1278">Translocase</keyword>
<dbReference type="InterPro" id="IPR008995">
    <property type="entry name" value="Mo/tungstate-bd_C_term_dom"/>
</dbReference>
<dbReference type="Pfam" id="PF03459">
    <property type="entry name" value="TOBE"/>
    <property type="match status" value="1"/>
</dbReference>
<protein>
    <submittedName>
        <fullName evidence="12">Molybdenum ABC transporter ATP-binding protein</fullName>
    </submittedName>
</protein>
<keyword evidence="4" id="KW-0997">Cell inner membrane</keyword>
<dbReference type="AlphaFoldDB" id="A0A9X3EEA7"/>
<evidence type="ECO:0000256" key="8">
    <source>
        <dbReference type="ARBA" id="ARBA00023136"/>
    </source>
</evidence>
<dbReference type="GO" id="GO:0140359">
    <property type="term" value="F:ABC-type transporter activity"/>
    <property type="evidence" value="ECO:0007669"/>
    <property type="project" value="InterPro"/>
</dbReference>
<dbReference type="InterPro" id="IPR005116">
    <property type="entry name" value="Transp-assoc_OB_typ1"/>
</dbReference>
<dbReference type="GO" id="GO:0016020">
    <property type="term" value="C:membrane"/>
    <property type="evidence" value="ECO:0007669"/>
    <property type="project" value="InterPro"/>
</dbReference>
<evidence type="ECO:0000256" key="3">
    <source>
        <dbReference type="ARBA" id="ARBA00022505"/>
    </source>
</evidence>
<evidence type="ECO:0000256" key="5">
    <source>
        <dbReference type="ARBA" id="ARBA00022741"/>
    </source>
</evidence>
<dbReference type="SMART" id="SM00382">
    <property type="entry name" value="AAA"/>
    <property type="match status" value="1"/>
</dbReference>
<gene>
    <name evidence="12" type="primary">modC</name>
    <name evidence="12" type="ORF">OUO13_10515</name>
</gene>
<dbReference type="PANTHER" id="PTHR43514:SF10">
    <property type="entry name" value="MOLYBDENUM IMPORT ATP-BINDING PROTEIN MODC 2"/>
    <property type="match status" value="1"/>
</dbReference>
<dbReference type="GO" id="GO:0016887">
    <property type="term" value="F:ATP hydrolysis activity"/>
    <property type="evidence" value="ECO:0007669"/>
    <property type="project" value="InterPro"/>
</dbReference>
<keyword evidence="6 12" id="KW-0067">ATP-binding</keyword>
<dbReference type="Gene3D" id="3.40.50.300">
    <property type="entry name" value="P-loop containing nucleotide triphosphate hydrolases"/>
    <property type="match status" value="1"/>
</dbReference>
<dbReference type="RefSeq" id="WP_283173835.1">
    <property type="nucleotide sequence ID" value="NZ_JAPNOA010000028.1"/>
</dbReference>
<evidence type="ECO:0000259" key="11">
    <source>
        <dbReference type="PROSITE" id="PS51866"/>
    </source>
</evidence>
<sequence length="360" mass="39549">MTTLTTNTLSVDLNLQRREFSLQAQLTFPERGVSVLFGHSGSGKTTLLRCIAGLERASGEVRFGTETWQTGQTFVPTWQRGIACVFQESSLFEHLSAQGNLDYAIKRARTTVSPAEIHQVIEMLGIGHTLARRPYQLSGGERQRVAIARALLNKPRLLIMDEPLSSLDDKRKQEILPYLENLKEALSLPVLYVTHSMQEVTRLADYLVCLQDGRVRASGTLQETLSSMDDVAGLGTEAAVVIEGEVISHDFQWHLTTLGFAGGELRIRQHDRVIGTGVRIQVLAKDVSLALSEYHDSSIVNLLPCQVDAIAAADDPGIVLVRVLVGSTPLLSRMTHYSASSLQLEPGKRVWAQVKSAAIL</sequence>
<name>A0A9X3EEA7_9GAMM</name>
<dbReference type="SUPFAM" id="SSF50331">
    <property type="entry name" value="MOP-like"/>
    <property type="match status" value="1"/>
</dbReference>
<dbReference type="Proteomes" id="UP001150830">
    <property type="component" value="Unassembled WGS sequence"/>
</dbReference>
<keyword evidence="8" id="KW-0472">Membrane</keyword>
<feature type="domain" description="ABC transporter" evidence="10">
    <location>
        <begin position="4"/>
        <end position="237"/>
    </location>
</feature>
<evidence type="ECO:0000259" key="10">
    <source>
        <dbReference type="PROSITE" id="PS50893"/>
    </source>
</evidence>
<evidence type="ECO:0000256" key="1">
    <source>
        <dbReference type="ARBA" id="ARBA00022448"/>
    </source>
</evidence>
<dbReference type="InterPro" id="IPR027417">
    <property type="entry name" value="P-loop_NTPase"/>
</dbReference>
<dbReference type="PROSITE" id="PS51866">
    <property type="entry name" value="MOP"/>
    <property type="match status" value="1"/>
</dbReference>
<dbReference type="InterPro" id="IPR050334">
    <property type="entry name" value="Molybdenum_import_ModC"/>
</dbReference>
<keyword evidence="13" id="KW-1185">Reference proteome</keyword>
<dbReference type="InterPro" id="IPR004606">
    <property type="entry name" value="Mop_domain"/>
</dbReference>
<evidence type="ECO:0000256" key="6">
    <source>
        <dbReference type="ARBA" id="ARBA00022840"/>
    </source>
</evidence>
<dbReference type="PANTHER" id="PTHR43514">
    <property type="entry name" value="ABC TRANSPORTER I FAMILY MEMBER 10"/>
    <property type="match status" value="1"/>
</dbReference>
<dbReference type="InterPro" id="IPR003439">
    <property type="entry name" value="ABC_transporter-like_ATP-bd"/>
</dbReference>
<dbReference type="NCBIfam" id="TIGR02142">
    <property type="entry name" value="modC_ABC"/>
    <property type="match status" value="1"/>
</dbReference>
<dbReference type="Pfam" id="PF00005">
    <property type="entry name" value="ABC_tran"/>
    <property type="match status" value="1"/>
</dbReference>
<keyword evidence="3 9" id="KW-0500">Molybdenum</keyword>
<evidence type="ECO:0000256" key="2">
    <source>
        <dbReference type="ARBA" id="ARBA00022475"/>
    </source>
</evidence>
<dbReference type="GO" id="GO:0005524">
    <property type="term" value="F:ATP binding"/>
    <property type="evidence" value="ECO:0007669"/>
    <property type="project" value="UniProtKB-KW"/>
</dbReference>
<evidence type="ECO:0000313" key="13">
    <source>
        <dbReference type="Proteomes" id="UP001150830"/>
    </source>
</evidence>
<dbReference type="PROSITE" id="PS50893">
    <property type="entry name" value="ABC_TRANSPORTER_2"/>
    <property type="match status" value="1"/>
</dbReference>
<evidence type="ECO:0000256" key="4">
    <source>
        <dbReference type="ARBA" id="ARBA00022519"/>
    </source>
</evidence>
<evidence type="ECO:0000256" key="9">
    <source>
        <dbReference type="PROSITE-ProRule" id="PRU01213"/>
    </source>
</evidence>
<dbReference type="EMBL" id="JAPNOA010000028">
    <property type="protein sequence ID" value="MCY0965621.1"/>
    <property type="molecule type" value="Genomic_DNA"/>
</dbReference>
<dbReference type="PROSITE" id="PS00211">
    <property type="entry name" value="ABC_TRANSPORTER_1"/>
    <property type="match status" value="1"/>
</dbReference>
<comment type="caution">
    <text evidence="12">The sequence shown here is derived from an EMBL/GenBank/DDBJ whole genome shotgun (WGS) entry which is preliminary data.</text>
</comment>
<dbReference type="GO" id="GO:0015098">
    <property type="term" value="F:molybdate ion transmembrane transporter activity"/>
    <property type="evidence" value="ECO:0007669"/>
    <property type="project" value="InterPro"/>
</dbReference>
<dbReference type="InterPro" id="IPR017871">
    <property type="entry name" value="ABC_transporter-like_CS"/>
</dbReference>
<dbReference type="Gene3D" id="2.40.50.100">
    <property type="match status" value="1"/>
</dbReference>
<dbReference type="SUPFAM" id="SSF52540">
    <property type="entry name" value="P-loop containing nucleoside triphosphate hydrolases"/>
    <property type="match status" value="1"/>
</dbReference>
<proteinExistence type="predicted"/>
<evidence type="ECO:0000256" key="7">
    <source>
        <dbReference type="ARBA" id="ARBA00022967"/>
    </source>
</evidence>
<feature type="domain" description="Mop" evidence="11">
    <location>
        <begin position="296"/>
        <end position="360"/>
    </location>
</feature>
<keyword evidence="1" id="KW-0813">Transport</keyword>